<proteinExistence type="predicted"/>
<evidence type="ECO:0000313" key="3">
    <source>
        <dbReference type="Proteomes" id="UP000749311"/>
    </source>
</evidence>
<evidence type="ECO:0000313" key="2">
    <source>
        <dbReference type="EMBL" id="NIH58494.1"/>
    </source>
</evidence>
<feature type="region of interest" description="Disordered" evidence="1">
    <location>
        <begin position="100"/>
        <end position="120"/>
    </location>
</feature>
<evidence type="ECO:0000256" key="1">
    <source>
        <dbReference type="SAM" id="MobiDB-lite"/>
    </source>
</evidence>
<organism evidence="2 3">
    <name type="scientific">Brooklawnia cerclae</name>
    <dbReference type="NCBI Taxonomy" id="349934"/>
    <lineage>
        <taxon>Bacteria</taxon>
        <taxon>Bacillati</taxon>
        <taxon>Actinomycetota</taxon>
        <taxon>Actinomycetes</taxon>
        <taxon>Propionibacteriales</taxon>
        <taxon>Propionibacteriaceae</taxon>
        <taxon>Brooklawnia</taxon>
    </lineage>
</organism>
<dbReference type="EMBL" id="JAAMOZ010000003">
    <property type="protein sequence ID" value="NIH58494.1"/>
    <property type="molecule type" value="Genomic_DNA"/>
</dbReference>
<accession>A0ABX0SJI9</accession>
<comment type="caution">
    <text evidence="2">The sequence shown here is derived from an EMBL/GenBank/DDBJ whole genome shotgun (WGS) entry which is preliminary data.</text>
</comment>
<dbReference type="Proteomes" id="UP000749311">
    <property type="component" value="Unassembled WGS sequence"/>
</dbReference>
<reference evidence="2 3" key="1">
    <citation type="submission" date="2020-02" db="EMBL/GenBank/DDBJ databases">
        <title>Sequencing the genomes of 1000 actinobacteria strains.</title>
        <authorList>
            <person name="Klenk H.-P."/>
        </authorList>
    </citation>
    <scope>NUCLEOTIDE SEQUENCE [LARGE SCALE GENOMIC DNA]</scope>
    <source>
        <strain evidence="2 3">DSM 19609</strain>
    </source>
</reference>
<sequence length="120" mass="13653">MRARAVVRGKTVYRMVSPDRGWGGPYGQDRKWAWWACVWCGKKVPGTNNAPFVRRHPFTGEWEEVCARNGHAPCARCGAWLPRLNDGCPREHNWTACPGKTEADRVVPQHSASKHRERTS</sequence>
<protein>
    <submittedName>
        <fullName evidence="2">Uncharacterized protein</fullName>
    </submittedName>
</protein>
<gene>
    <name evidence="2" type="ORF">FB473_003189</name>
</gene>
<name>A0ABX0SJI9_9ACTN</name>
<keyword evidence="3" id="KW-1185">Reference proteome</keyword>